<feature type="transmembrane region" description="Helical" evidence="1">
    <location>
        <begin position="38"/>
        <end position="62"/>
    </location>
</feature>
<sequence>MPELRRGVRFMLFVSSYIPLFLILSAMSVPVQYPIGGIHLPILTMAFLLLCVIPLPLPFFIVRVQSAGTTDFEQVQEYQRRNDMVTTYLLVYVFAFLGLDFYSAISWFSFLVFFGVVAIIQLRSEHLHVNPLLAIAGYDIYTVKTDKRVRLVISDEEIGELLVPPDDSEGNPDFGSNDRYLEMTELGNEVYITV</sequence>
<dbReference type="RefSeq" id="WP_157754410.1">
    <property type="nucleotide sequence ID" value="NZ_CP016070.1"/>
</dbReference>
<keyword evidence="1" id="KW-0812">Transmembrane</keyword>
<accession>A0A1D8S6A6</accession>
<gene>
    <name evidence="2" type="ORF">HTSR_1727</name>
</gene>
<reference evidence="2 3" key="1">
    <citation type="submission" date="2016-06" db="EMBL/GenBank/DDBJ databases">
        <title>Discovery of anaerobic lithoheterotrophic haloarchaeon capable of sulfur respiration by hydrogen and formate.</title>
        <authorList>
            <person name="Sorokin D.Y."/>
            <person name="Kublanov I.V."/>
            <person name="Roman P."/>
            <person name="Sinninghe Damste J.S."/>
            <person name="Golyshin P.N."/>
            <person name="Rojo D."/>
            <person name="Ciordia S."/>
            <person name="Mena Md.C."/>
            <person name="Ferrer M."/>
            <person name="Smedile F."/>
            <person name="Messina E."/>
            <person name="La Cono V."/>
            <person name="Yakimov M.M."/>
        </authorList>
    </citation>
    <scope>NUCLEOTIDE SEQUENCE [LARGE SCALE GENOMIC DNA]</scope>
    <source>
        <strain evidence="2 3">HTSR1</strain>
    </source>
</reference>
<feature type="transmembrane region" description="Helical" evidence="1">
    <location>
        <begin position="83"/>
        <end position="99"/>
    </location>
</feature>
<dbReference type="KEGG" id="halh:HTSR_1727"/>
<evidence type="ECO:0000313" key="2">
    <source>
        <dbReference type="EMBL" id="AOW80897.1"/>
    </source>
</evidence>
<keyword evidence="1" id="KW-1133">Transmembrane helix</keyword>
<proteinExistence type="predicted"/>
<dbReference type="GeneID" id="29829715"/>
<dbReference type="AlphaFoldDB" id="A0A1D8S6A6"/>
<protein>
    <submittedName>
        <fullName evidence="2">Uncharacterized protein</fullName>
    </submittedName>
</protein>
<dbReference type="EMBL" id="CP016070">
    <property type="protein sequence ID" value="AOW80897.1"/>
    <property type="molecule type" value="Genomic_DNA"/>
</dbReference>
<organism evidence="2 3">
    <name type="scientific">Halodesulfurarchaeum formicicum</name>
    <dbReference type="NCBI Taxonomy" id="1873524"/>
    <lineage>
        <taxon>Archaea</taxon>
        <taxon>Methanobacteriati</taxon>
        <taxon>Methanobacteriota</taxon>
        <taxon>Stenosarchaea group</taxon>
        <taxon>Halobacteria</taxon>
        <taxon>Halobacteriales</taxon>
        <taxon>Halobacteriaceae</taxon>
        <taxon>Halodesulfurarchaeum</taxon>
    </lineage>
</organism>
<evidence type="ECO:0000313" key="3">
    <source>
        <dbReference type="Proteomes" id="UP000185608"/>
    </source>
</evidence>
<dbReference type="Proteomes" id="UP000185608">
    <property type="component" value="Chromosome"/>
</dbReference>
<name>A0A1D8S6A6_9EURY</name>
<keyword evidence="1" id="KW-0472">Membrane</keyword>
<evidence type="ECO:0000256" key="1">
    <source>
        <dbReference type="SAM" id="Phobius"/>
    </source>
</evidence>